<dbReference type="PANTHER" id="PTHR48086">
    <property type="entry name" value="SODIUM/PROLINE SYMPORTER-RELATED"/>
    <property type="match status" value="1"/>
</dbReference>
<evidence type="ECO:0000313" key="15">
    <source>
        <dbReference type="EMBL" id="KGJ04358.1"/>
    </source>
</evidence>
<evidence type="ECO:0000256" key="8">
    <source>
        <dbReference type="ARBA" id="ARBA00023053"/>
    </source>
</evidence>
<keyword evidence="11" id="KW-0739">Sodium transport</keyword>
<evidence type="ECO:0000313" key="16">
    <source>
        <dbReference type="EMBL" id="SFA55141.1"/>
    </source>
</evidence>
<dbReference type="GO" id="GO:0015193">
    <property type="term" value="F:L-proline transmembrane transporter activity"/>
    <property type="evidence" value="ECO:0007669"/>
    <property type="project" value="TreeGrafter"/>
</dbReference>
<evidence type="ECO:0000256" key="10">
    <source>
        <dbReference type="ARBA" id="ARBA00023136"/>
    </source>
</evidence>
<evidence type="ECO:0000256" key="5">
    <source>
        <dbReference type="ARBA" id="ARBA00022692"/>
    </source>
</evidence>
<evidence type="ECO:0000313" key="17">
    <source>
        <dbReference type="Proteomes" id="UP000029846"/>
    </source>
</evidence>
<dbReference type="Proteomes" id="UP000182312">
    <property type="component" value="Unassembled WGS sequence"/>
</dbReference>
<dbReference type="Pfam" id="PF00474">
    <property type="entry name" value="SSF"/>
    <property type="match status" value="1"/>
</dbReference>
<dbReference type="InterPro" id="IPR038377">
    <property type="entry name" value="Na/Glc_symporter_sf"/>
</dbReference>
<keyword evidence="9" id="KW-0406">Ion transport</keyword>
<comment type="subcellular location">
    <subcellularLocation>
        <location evidence="1">Cell membrane</location>
        <topology evidence="1">Multi-pass membrane protein</topology>
    </subcellularLocation>
</comment>
<evidence type="ECO:0000313" key="18">
    <source>
        <dbReference type="Proteomes" id="UP000182312"/>
    </source>
</evidence>
<comment type="similarity">
    <text evidence="2 13">Belongs to the sodium:solute symporter (SSF) (TC 2.A.21) family.</text>
</comment>
<evidence type="ECO:0000256" key="12">
    <source>
        <dbReference type="ARBA" id="ARBA00033708"/>
    </source>
</evidence>
<keyword evidence="17" id="KW-1185">Reference proteome</keyword>
<keyword evidence="6" id="KW-0769">Symport</keyword>
<evidence type="ECO:0000256" key="13">
    <source>
        <dbReference type="RuleBase" id="RU362091"/>
    </source>
</evidence>
<dbReference type="STRING" id="376733.SAMN04487972_11347"/>
<gene>
    <name evidence="15" type="ORF">IT41_10675</name>
    <name evidence="16" type="ORF">SAMN04487972_11347</name>
</gene>
<evidence type="ECO:0000256" key="4">
    <source>
        <dbReference type="ARBA" id="ARBA00022475"/>
    </source>
</evidence>
<reference evidence="15 17" key="1">
    <citation type="submission" date="2014-09" db="EMBL/GenBank/DDBJ databases">
        <authorList>
            <person name="McGinnis J.M."/>
            <person name="Wolfgang W.J."/>
        </authorList>
    </citation>
    <scope>NUCLEOTIDE SEQUENCE [LARGE SCALE GENOMIC DNA]</scope>
    <source>
        <strain evidence="15 17">JCM 14014</strain>
    </source>
</reference>
<evidence type="ECO:0000256" key="1">
    <source>
        <dbReference type="ARBA" id="ARBA00004651"/>
    </source>
</evidence>
<evidence type="ECO:0000256" key="7">
    <source>
        <dbReference type="ARBA" id="ARBA00022989"/>
    </source>
</evidence>
<protein>
    <submittedName>
        <fullName evidence="16">Sodium:solute symporter family protein</fullName>
    </submittedName>
</protein>
<keyword evidence="3" id="KW-0813">Transport</keyword>
<evidence type="ECO:0000256" key="2">
    <source>
        <dbReference type="ARBA" id="ARBA00006434"/>
    </source>
</evidence>
<dbReference type="EMBL" id="JRKN01000012">
    <property type="protein sequence ID" value="KGJ04358.1"/>
    <property type="molecule type" value="Genomic_DNA"/>
</dbReference>
<dbReference type="EMBL" id="FOJO01000013">
    <property type="protein sequence ID" value="SFA55141.1"/>
    <property type="molecule type" value="Genomic_DNA"/>
</dbReference>
<keyword evidence="8" id="KW-0915">Sodium</keyword>
<evidence type="ECO:0000256" key="14">
    <source>
        <dbReference type="SAM" id="Phobius"/>
    </source>
</evidence>
<dbReference type="AlphaFoldDB" id="A0A099F266"/>
<dbReference type="InterPro" id="IPR050277">
    <property type="entry name" value="Sodium:Solute_Symporter"/>
</dbReference>
<comment type="catalytic activity">
    <reaction evidence="12">
        <text>L-proline(in) + Na(+)(in) = L-proline(out) + Na(+)(out)</text>
        <dbReference type="Rhea" id="RHEA:28967"/>
        <dbReference type="ChEBI" id="CHEBI:29101"/>
        <dbReference type="ChEBI" id="CHEBI:60039"/>
    </reaction>
</comment>
<evidence type="ECO:0000256" key="11">
    <source>
        <dbReference type="ARBA" id="ARBA00023201"/>
    </source>
</evidence>
<reference evidence="16 18" key="3">
    <citation type="submission" date="2016-10" db="EMBL/GenBank/DDBJ databases">
        <authorList>
            <person name="de Groot N.N."/>
        </authorList>
    </citation>
    <scope>NUCLEOTIDE SEQUENCE [LARGE SCALE GENOMIC DNA]</scope>
    <source>
        <strain evidence="16 18">CGMCC 1.6117</strain>
    </source>
</reference>
<dbReference type="PANTHER" id="PTHR48086:SF3">
    <property type="entry name" value="SODIUM_PROLINE SYMPORTER"/>
    <property type="match status" value="1"/>
</dbReference>
<keyword evidence="5 14" id="KW-0812">Transmembrane</keyword>
<dbReference type="GO" id="GO:0005298">
    <property type="term" value="F:proline:sodium symporter activity"/>
    <property type="evidence" value="ECO:0007669"/>
    <property type="project" value="TreeGrafter"/>
</dbReference>
<keyword evidence="4" id="KW-1003">Cell membrane</keyword>
<evidence type="ECO:0000256" key="6">
    <source>
        <dbReference type="ARBA" id="ARBA00022847"/>
    </source>
</evidence>
<feature type="transmembrane region" description="Helical" evidence="14">
    <location>
        <begin position="69"/>
        <end position="93"/>
    </location>
</feature>
<evidence type="ECO:0000256" key="3">
    <source>
        <dbReference type="ARBA" id="ARBA00022448"/>
    </source>
</evidence>
<dbReference type="Gene3D" id="1.20.1730.10">
    <property type="entry name" value="Sodium/glucose cotransporter"/>
    <property type="match status" value="1"/>
</dbReference>
<organism evidence="15 17">
    <name type="scientific">Paracoccus halophilus</name>
    <dbReference type="NCBI Taxonomy" id="376733"/>
    <lineage>
        <taxon>Bacteria</taxon>
        <taxon>Pseudomonadati</taxon>
        <taxon>Pseudomonadota</taxon>
        <taxon>Alphaproteobacteria</taxon>
        <taxon>Rhodobacterales</taxon>
        <taxon>Paracoccaceae</taxon>
        <taxon>Paracoccus</taxon>
    </lineage>
</organism>
<proteinExistence type="inferred from homology"/>
<keyword evidence="10 14" id="KW-0472">Membrane</keyword>
<name>A0A099F266_9RHOB</name>
<dbReference type="eggNOG" id="COG0591">
    <property type="taxonomic scope" value="Bacteria"/>
</dbReference>
<keyword evidence="7 14" id="KW-1133">Transmembrane helix</keyword>
<feature type="transmembrane region" description="Helical" evidence="14">
    <location>
        <begin position="12"/>
        <end position="37"/>
    </location>
</feature>
<accession>A0A099F266</accession>
<dbReference type="GO" id="GO:0015824">
    <property type="term" value="P:proline transport"/>
    <property type="evidence" value="ECO:0007669"/>
    <property type="project" value="TreeGrafter"/>
</dbReference>
<dbReference type="Proteomes" id="UP000029846">
    <property type="component" value="Unassembled WGS sequence"/>
</dbReference>
<reference evidence="15 17" key="2">
    <citation type="submission" date="2014-10" db="EMBL/GenBank/DDBJ databases">
        <title>Paracoccus sanguinis sp. nov., isolated from clinical specimens of New York State patients.</title>
        <authorList>
            <person name="Mingle L.A."/>
            <person name="Cole J.A."/>
            <person name="Lapierre P."/>
            <person name="Musser K.A."/>
        </authorList>
    </citation>
    <scope>NUCLEOTIDE SEQUENCE [LARGE SCALE GENOMIC DNA]</scope>
    <source>
        <strain evidence="15 17">JCM 14014</strain>
    </source>
</reference>
<dbReference type="InterPro" id="IPR001734">
    <property type="entry name" value="Na/solute_symporter"/>
</dbReference>
<sequence length="109" mass="11821">MSGWLLLGLPGALYISGLAQSWIGIGLFVGALINWIVVAPRLRRQTEEYDNSLTIPGFLGNRFPSTARLLRIVSAIVIVVFFAVYTASGLVGVSRATPDRGEYRAPKTV</sequence>
<dbReference type="PROSITE" id="PS50283">
    <property type="entry name" value="NA_SOLUT_SYMP_3"/>
    <property type="match status" value="1"/>
</dbReference>
<evidence type="ECO:0000256" key="9">
    <source>
        <dbReference type="ARBA" id="ARBA00023065"/>
    </source>
</evidence>
<dbReference type="GO" id="GO:0005886">
    <property type="term" value="C:plasma membrane"/>
    <property type="evidence" value="ECO:0007669"/>
    <property type="project" value="UniProtKB-SubCell"/>
</dbReference>